<dbReference type="EMBL" id="CARXXK010000002">
    <property type="protein sequence ID" value="CAI6355239.1"/>
    <property type="molecule type" value="Genomic_DNA"/>
</dbReference>
<dbReference type="GO" id="GO:0006368">
    <property type="term" value="P:transcription elongation by RNA polymerase II"/>
    <property type="evidence" value="ECO:0007669"/>
    <property type="project" value="InterPro"/>
</dbReference>
<dbReference type="InterPro" id="IPR026213">
    <property type="entry name" value="GRINL1"/>
</dbReference>
<dbReference type="Pfam" id="PF15328">
    <property type="entry name" value="GCOM2"/>
    <property type="match status" value="1"/>
</dbReference>
<dbReference type="PRINTS" id="PR02085">
    <property type="entry name" value="POLR2GRINL1"/>
</dbReference>
<evidence type="ECO:0000313" key="2">
    <source>
        <dbReference type="Proteomes" id="UP001160148"/>
    </source>
</evidence>
<dbReference type="Proteomes" id="UP001160148">
    <property type="component" value="Unassembled WGS sequence"/>
</dbReference>
<evidence type="ECO:0008006" key="3">
    <source>
        <dbReference type="Google" id="ProtNLM"/>
    </source>
</evidence>
<protein>
    <recommendedName>
        <fullName evidence="3">Protein GRINL1A</fullName>
    </recommendedName>
</protein>
<proteinExistence type="predicted"/>
<evidence type="ECO:0000313" key="1">
    <source>
        <dbReference type="EMBL" id="CAI6355239.1"/>
    </source>
</evidence>
<accession>A0AAV0WHF0</accession>
<name>A0AAV0WHF0_9HEMI</name>
<reference evidence="1 2" key="1">
    <citation type="submission" date="2023-01" db="EMBL/GenBank/DDBJ databases">
        <authorList>
            <person name="Whitehead M."/>
        </authorList>
    </citation>
    <scope>NUCLEOTIDE SEQUENCE [LARGE SCALE GENOMIC DNA]</scope>
</reference>
<dbReference type="GO" id="GO:0003711">
    <property type="term" value="F:transcription elongation factor activity"/>
    <property type="evidence" value="ECO:0007669"/>
    <property type="project" value="InterPro"/>
</dbReference>
<organism evidence="1 2">
    <name type="scientific">Macrosiphum euphorbiae</name>
    <name type="common">potato aphid</name>
    <dbReference type="NCBI Taxonomy" id="13131"/>
    <lineage>
        <taxon>Eukaryota</taxon>
        <taxon>Metazoa</taxon>
        <taxon>Ecdysozoa</taxon>
        <taxon>Arthropoda</taxon>
        <taxon>Hexapoda</taxon>
        <taxon>Insecta</taxon>
        <taxon>Pterygota</taxon>
        <taxon>Neoptera</taxon>
        <taxon>Paraneoptera</taxon>
        <taxon>Hemiptera</taxon>
        <taxon>Sternorrhyncha</taxon>
        <taxon>Aphidomorpha</taxon>
        <taxon>Aphidoidea</taxon>
        <taxon>Aphididae</taxon>
        <taxon>Macrosiphini</taxon>
        <taxon>Macrosiphum</taxon>
    </lineage>
</organism>
<sequence>MFASKLQTQNENKVNFKKKTYAELQELYERQRKILSNGRFVEGLPDKGEKLKQFIAQLDIELNKREVHKKLCTDMLALNIGSDQLDTFEWTGKHVPAVHKNSQPDVIGDDEVLKMFASHSGVNQDKIIIEEKPEKPLIKPSDLIEEDSIEGKQQDYDSVGFSENMERYAKNLCGRIDTHLPTEKKHFLLNKPAVPNKHTIVKSADVSLKESVMLQVTYDSKLKELKAESLKQKPIPKFDTSNYRNTSLVNYDNILEDESDEDNDILDIDSDA</sequence>
<comment type="caution">
    <text evidence="1">The sequence shown here is derived from an EMBL/GenBank/DDBJ whole genome shotgun (WGS) entry which is preliminary data.</text>
</comment>
<gene>
    <name evidence="1" type="ORF">MEUPH1_LOCUS11122</name>
</gene>
<dbReference type="GO" id="GO:0005634">
    <property type="term" value="C:nucleus"/>
    <property type="evidence" value="ECO:0007669"/>
    <property type="project" value="InterPro"/>
</dbReference>
<dbReference type="AlphaFoldDB" id="A0AAV0WHF0"/>
<keyword evidence="2" id="KW-1185">Reference proteome</keyword>